<keyword evidence="2" id="KW-1185">Reference proteome</keyword>
<evidence type="ECO:0000313" key="2">
    <source>
        <dbReference type="Proteomes" id="UP000192775"/>
    </source>
</evidence>
<dbReference type="AlphaFoldDB" id="A0A1X9LM71"/>
<dbReference type="EMBL" id="CP020715">
    <property type="protein sequence ID" value="ARJ05041.1"/>
    <property type="molecule type" value="Genomic_DNA"/>
</dbReference>
<name>A0A1X9LM71_9MICO</name>
<evidence type="ECO:0000313" key="1">
    <source>
        <dbReference type="EMBL" id="ARJ05041.1"/>
    </source>
</evidence>
<proteinExistence type="predicted"/>
<dbReference type="KEGG" id="cphy:B5808_07370"/>
<dbReference type="InterPro" id="IPR011008">
    <property type="entry name" value="Dimeric_a/b-barrel"/>
</dbReference>
<dbReference type="RefSeq" id="WP_085019179.1">
    <property type="nucleotide sequence ID" value="NZ_BMHD01000001.1"/>
</dbReference>
<organism evidence="1 2">
    <name type="scientific">Cnuibacter physcomitrellae</name>
    <dbReference type="NCBI Taxonomy" id="1619308"/>
    <lineage>
        <taxon>Bacteria</taxon>
        <taxon>Bacillati</taxon>
        <taxon>Actinomycetota</taxon>
        <taxon>Actinomycetes</taxon>
        <taxon>Micrococcales</taxon>
        <taxon>Microbacteriaceae</taxon>
        <taxon>Cnuibacter</taxon>
    </lineage>
</organism>
<reference evidence="1 2" key="1">
    <citation type="submission" date="2017-04" db="EMBL/GenBank/DDBJ databases">
        <authorList>
            <person name="Afonso C.L."/>
            <person name="Miller P.J."/>
            <person name="Scott M.A."/>
            <person name="Spackman E."/>
            <person name="Goraichik I."/>
            <person name="Dimitrov K.M."/>
            <person name="Suarez D.L."/>
            <person name="Swayne D.E."/>
        </authorList>
    </citation>
    <scope>NUCLEOTIDE SEQUENCE [LARGE SCALE GENOMIC DNA]</scope>
    <source>
        <strain evidence="2">XA(T)</strain>
    </source>
</reference>
<accession>A0A1X9LM71</accession>
<dbReference type="Proteomes" id="UP000192775">
    <property type="component" value="Chromosome"/>
</dbReference>
<sequence length="113" mass="12260">MRFLIAMYASPRVPPPTPQPDAEWMRAMIAFMKQIDVDLRASGELVADAGFDRPGFTVTADAVTREPLADGSPLIGFWLVDVATEERAVEIGRSIAHWSGAVEVRPVGAPPEV</sequence>
<dbReference type="STRING" id="1619308.B5808_07370"/>
<dbReference type="SUPFAM" id="SSF54909">
    <property type="entry name" value="Dimeric alpha+beta barrel"/>
    <property type="match status" value="1"/>
</dbReference>
<protein>
    <submittedName>
        <fullName evidence="1">Uncharacterized protein</fullName>
    </submittedName>
</protein>
<gene>
    <name evidence="1" type="ORF">B5808_07370</name>
</gene>
<dbReference type="Gene3D" id="3.30.70.1060">
    <property type="entry name" value="Dimeric alpha+beta barrel"/>
    <property type="match status" value="1"/>
</dbReference>